<gene>
    <name evidence="1" type="ORF">QVD17_04030</name>
</gene>
<dbReference type="Proteomes" id="UP001229421">
    <property type="component" value="Unassembled WGS sequence"/>
</dbReference>
<organism evidence="1 2">
    <name type="scientific">Tagetes erecta</name>
    <name type="common">African marigold</name>
    <dbReference type="NCBI Taxonomy" id="13708"/>
    <lineage>
        <taxon>Eukaryota</taxon>
        <taxon>Viridiplantae</taxon>
        <taxon>Streptophyta</taxon>
        <taxon>Embryophyta</taxon>
        <taxon>Tracheophyta</taxon>
        <taxon>Spermatophyta</taxon>
        <taxon>Magnoliopsida</taxon>
        <taxon>eudicotyledons</taxon>
        <taxon>Gunneridae</taxon>
        <taxon>Pentapetalae</taxon>
        <taxon>asterids</taxon>
        <taxon>campanulids</taxon>
        <taxon>Asterales</taxon>
        <taxon>Asteraceae</taxon>
        <taxon>Asteroideae</taxon>
        <taxon>Heliantheae alliance</taxon>
        <taxon>Tageteae</taxon>
        <taxon>Tagetes</taxon>
    </lineage>
</organism>
<proteinExistence type="predicted"/>
<accession>A0AAD8L9E5</accession>
<keyword evidence="2" id="KW-1185">Reference proteome</keyword>
<evidence type="ECO:0000313" key="2">
    <source>
        <dbReference type="Proteomes" id="UP001229421"/>
    </source>
</evidence>
<protein>
    <submittedName>
        <fullName evidence="1">Uncharacterized protein</fullName>
    </submittedName>
</protein>
<dbReference type="EMBL" id="JAUHHV010000001">
    <property type="protein sequence ID" value="KAK1438224.1"/>
    <property type="molecule type" value="Genomic_DNA"/>
</dbReference>
<comment type="caution">
    <text evidence="1">The sequence shown here is derived from an EMBL/GenBank/DDBJ whole genome shotgun (WGS) entry which is preliminary data.</text>
</comment>
<name>A0AAD8L9E5_TARER</name>
<sequence>MLENLYFILFFFVRKIPPTNVVLMCELSLVHFYYSFNGYTYSRSVFDLHDMMLFVGTRVRLDCDIVRSLWVIAVSFLIGYVNLG</sequence>
<dbReference type="AlphaFoldDB" id="A0AAD8L9E5"/>
<evidence type="ECO:0000313" key="1">
    <source>
        <dbReference type="EMBL" id="KAK1438224.1"/>
    </source>
</evidence>
<reference evidence="1" key="1">
    <citation type="journal article" date="2023" name="bioRxiv">
        <title>Improved chromosome-level genome assembly for marigold (Tagetes erecta).</title>
        <authorList>
            <person name="Jiang F."/>
            <person name="Yuan L."/>
            <person name="Wang S."/>
            <person name="Wang H."/>
            <person name="Xu D."/>
            <person name="Wang A."/>
            <person name="Fan W."/>
        </authorList>
    </citation>
    <scope>NUCLEOTIDE SEQUENCE</scope>
    <source>
        <strain evidence="1">WSJ</strain>
        <tissue evidence="1">Leaf</tissue>
    </source>
</reference>